<dbReference type="Proteomes" id="UP001562357">
    <property type="component" value="Unassembled WGS sequence"/>
</dbReference>
<evidence type="ECO:0000256" key="1">
    <source>
        <dbReference type="SAM" id="MobiDB-lite"/>
    </source>
</evidence>
<feature type="compositionally biased region" description="Acidic residues" evidence="1">
    <location>
        <begin position="191"/>
        <end position="206"/>
    </location>
</feature>
<protein>
    <submittedName>
        <fullName evidence="2">Uncharacterized protein</fullName>
    </submittedName>
</protein>
<feature type="region of interest" description="Disordered" evidence="1">
    <location>
        <begin position="388"/>
        <end position="447"/>
    </location>
</feature>
<proteinExistence type="predicted"/>
<keyword evidence="3" id="KW-1185">Reference proteome</keyword>
<feature type="region of interest" description="Disordered" evidence="1">
    <location>
        <begin position="1"/>
        <end position="66"/>
    </location>
</feature>
<sequence>MGSEPKRATARQKRSPAKRRRSQSRAQNAEASLHSSSTTSSPNKTETPRTARYSHRLPTDQQRRGNGRVVGRSLIIWNRPRMAEKLLLHIQYECSRHKIALPWDAIAHRLHPGSSGQAVCQHINRLRRELVAEGHLVPPLPQKSGSFADPEIRGFTRQDVEGNDLETTRAVTFDERVDDPRFSLPDAVNLSEEDEEDEEDEEEMEGSEGRSSPDPIQRELPPSPTPVRGGANSVAMEPSALPDVKPAQFRFVTEDRRPSPVGLHRHLIGGDDDDTELESRYSQQSAHASETSSSLFTESTSPSHSFASTTMTSDLASNAQRIHGQPDYRLAGGVRPWAYQHPYYTCTAPNVPSPAVSFEHAEYFAPAMPPPIASAHYAFYVMDPSTMRPGTQDRTTLNLASSPLPPLPPPPPPPPQEPVSHIGHIGGPMEELFPGLDDGDGKIADTG</sequence>
<gene>
    <name evidence="2" type="primary">g3359</name>
    <name evidence="2" type="ORF">EsDP_00003359</name>
</gene>
<reference evidence="3" key="1">
    <citation type="submission" date="2024-06" db="EMBL/GenBank/DDBJ databases">
        <title>Draft Genome Sequences of Epichloe bromicola Strains Isolated from Elymus ciliaris.</title>
        <authorList>
            <consortium name="Epichloe bromicola genome sequencing consortium"/>
            <person name="Miura A."/>
            <person name="Imano S."/>
            <person name="Ashida A."/>
            <person name="Sato I."/>
            <person name="Chiba S."/>
            <person name="Tanaka A."/>
            <person name="Camagna M."/>
            <person name="Takemoto D."/>
        </authorList>
    </citation>
    <scope>NUCLEOTIDE SEQUENCE [LARGE SCALE GENOMIC DNA]</scope>
    <source>
        <strain evidence="3">DP</strain>
    </source>
</reference>
<accession>A0ABQ0CNZ7</accession>
<feature type="compositionally biased region" description="Basic residues" evidence="1">
    <location>
        <begin position="8"/>
        <end position="23"/>
    </location>
</feature>
<dbReference type="EMBL" id="BAAFGZ010000105">
    <property type="protein sequence ID" value="GAB0135007.1"/>
    <property type="molecule type" value="Genomic_DNA"/>
</dbReference>
<evidence type="ECO:0000313" key="2">
    <source>
        <dbReference type="EMBL" id="GAB0135007.1"/>
    </source>
</evidence>
<feature type="compositionally biased region" description="Basic and acidic residues" evidence="1">
    <location>
        <begin position="172"/>
        <end position="181"/>
    </location>
</feature>
<feature type="region of interest" description="Disordered" evidence="1">
    <location>
        <begin position="141"/>
        <end position="312"/>
    </location>
</feature>
<evidence type="ECO:0000313" key="3">
    <source>
        <dbReference type="Proteomes" id="UP001562357"/>
    </source>
</evidence>
<feature type="compositionally biased region" description="Low complexity" evidence="1">
    <location>
        <begin position="289"/>
        <end position="305"/>
    </location>
</feature>
<feature type="compositionally biased region" description="Polar residues" evidence="1">
    <location>
        <begin position="24"/>
        <end position="34"/>
    </location>
</feature>
<feature type="compositionally biased region" description="Polar residues" evidence="1">
    <location>
        <begin position="388"/>
        <end position="401"/>
    </location>
</feature>
<feature type="compositionally biased region" description="Basic and acidic residues" evidence="1">
    <location>
        <begin position="150"/>
        <end position="160"/>
    </location>
</feature>
<name>A0ABQ0CNZ7_9HYPO</name>
<feature type="compositionally biased region" description="Pro residues" evidence="1">
    <location>
        <begin position="403"/>
        <end position="417"/>
    </location>
</feature>
<organism evidence="2 3">
    <name type="scientific">Epichloe bromicola</name>
    <dbReference type="NCBI Taxonomy" id="79588"/>
    <lineage>
        <taxon>Eukaryota</taxon>
        <taxon>Fungi</taxon>
        <taxon>Dikarya</taxon>
        <taxon>Ascomycota</taxon>
        <taxon>Pezizomycotina</taxon>
        <taxon>Sordariomycetes</taxon>
        <taxon>Hypocreomycetidae</taxon>
        <taxon>Hypocreales</taxon>
        <taxon>Clavicipitaceae</taxon>
        <taxon>Epichloe</taxon>
    </lineage>
</organism>
<comment type="caution">
    <text evidence="2">The sequence shown here is derived from an EMBL/GenBank/DDBJ whole genome shotgun (WGS) entry which is preliminary data.</text>
</comment>